<proteinExistence type="predicted"/>
<accession>A0A158A788</accession>
<sequence>MNWLPLADKVRSKDGRCSFLLFPRLSDPDHAALYRSDIQSFARITAPIDKDFAFCETTESACVAAIQRCVTEEHYDGILLTTCHVGPELKLKEWVQAVSPRTRVIGLQHGFVQPWGYYETLFDSFDYLGVFGQAFVDRLSPQFRERTTALSLPLLDSYRIDRQPDDEIVLFALQKDLTPDVVKRLSSEIEASSGKKVVLRPHPEHVANYDGLRQTFAFSDPTEPLSRALQRVSGVITSGSTLALASLSMNIPTAVVPHLGGEEYEPFGIVADEMAASPILQILDRFKEPSFRTQLNKTLEAYTGRAGQRVEYAFDTLRRLLTPMDSRATRQPRAFSNNWLRRILKRPFA</sequence>
<protein>
    <submittedName>
        <fullName evidence="1">Uncharacterized protein</fullName>
    </submittedName>
</protein>
<evidence type="ECO:0000313" key="1">
    <source>
        <dbReference type="EMBL" id="SAK53555.1"/>
    </source>
</evidence>
<gene>
    <name evidence="1" type="ORF">AWB83_01406</name>
</gene>
<reference evidence="1" key="1">
    <citation type="submission" date="2016-01" db="EMBL/GenBank/DDBJ databases">
        <authorList>
            <person name="Peeters C."/>
        </authorList>
    </citation>
    <scope>NUCLEOTIDE SEQUENCE [LARGE SCALE GENOMIC DNA]</scope>
    <source>
        <strain evidence="1">LMG 29326</strain>
    </source>
</reference>
<organism evidence="1 2">
    <name type="scientific">Caballeronia ptereochthonis</name>
    <dbReference type="NCBI Taxonomy" id="1777144"/>
    <lineage>
        <taxon>Bacteria</taxon>
        <taxon>Pseudomonadati</taxon>
        <taxon>Pseudomonadota</taxon>
        <taxon>Betaproteobacteria</taxon>
        <taxon>Burkholderiales</taxon>
        <taxon>Burkholderiaceae</taxon>
        <taxon>Caballeronia</taxon>
    </lineage>
</organism>
<comment type="caution">
    <text evidence="1">The sequence shown here is derived from an EMBL/GenBank/DDBJ whole genome shotgun (WGS) entry which is preliminary data.</text>
</comment>
<name>A0A158A788_9BURK</name>
<keyword evidence="2" id="KW-1185">Reference proteome</keyword>
<dbReference type="Proteomes" id="UP000054978">
    <property type="component" value="Unassembled WGS sequence"/>
</dbReference>
<dbReference type="EMBL" id="FCOB02000005">
    <property type="protein sequence ID" value="SAK53555.1"/>
    <property type="molecule type" value="Genomic_DNA"/>
</dbReference>
<evidence type="ECO:0000313" key="2">
    <source>
        <dbReference type="Proteomes" id="UP000054978"/>
    </source>
</evidence>
<dbReference type="AlphaFoldDB" id="A0A158A788"/>